<accession>A0ABN3MZX1</accession>
<evidence type="ECO:0000313" key="2">
    <source>
        <dbReference type="EMBL" id="GAA2511558.1"/>
    </source>
</evidence>
<feature type="region of interest" description="Disordered" evidence="1">
    <location>
        <begin position="155"/>
        <end position="174"/>
    </location>
</feature>
<name>A0ABN3MZX1_STRLO</name>
<sequence length="174" mass="18905">MAAHAAASSWFASLCPRARLSRAGQCGAAPNSSAARAATTNWKTVRTSMPTEASVIASETMCQFRDQGEAVGDEGFRVHPDALKAYDKVIQDQIEQISRIWPKLAAVPLSSDDFGKLPNAHNLYEAYHEHVEAEQHNFADLLEILRHAGDGLQNSATNYESQDHHIDASFGGGQ</sequence>
<evidence type="ECO:0000313" key="3">
    <source>
        <dbReference type="Proteomes" id="UP001501777"/>
    </source>
</evidence>
<evidence type="ECO:0000256" key="1">
    <source>
        <dbReference type="SAM" id="MobiDB-lite"/>
    </source>
</evidence>
<keyword evidence="3" id="KW-1185">Reference proteome</keyword>
<organism evidence="2 3">
    <name type="scientific">Streptomyces longisporus</name>
    <dbReference type="NCBI Taxonomy" id="1948"/>
    <lineage>
        <taxon>Bacteria</taxon>
        <taxon>Bacillati</taxon>
        <taxon>Actinomycetota</taxon>
        <taxon>Actinomycetes</taxon>
        <taxon>Kitasatosporales</taxon>
        <taxon>Streptomycetaceae</taxon>
        <taxon>Streptomyces</taxon>
    </lineage>
</organism>
<proteinExistence type="predicted"/>
<comment type="caution">
    <text evidence="2">The sequence shown here is derived from an EMBL/GenBank/DDBJ whole genome shotgun (WGS) entry which is preliminary data.</text>
</comment>
<reference evidence="2 3" key="1">
    <citation type="journal article" date="2019" name="Int. J. Syst. Evol. Microbiol.">
        <title>The Global Catalogue of Microorganisms (GCM) 10K type strain sequencing project: providing services to taxonomists for standard genome sequencing and annotation.</title>
        <authorList>
            <consortium name="The Broad Institute Genomics Platform"/>
            <consortium name="The Broad Institute Genome Sequencing Center for Infectious Disease"/>
            <person name="Wu L."/>
            <person name="Ma J."/>
        </authorList>
    </citation>
    <scope>NUCLEOTIDE SEQUENCE [LARGE SCALE GENOMIC DNA]</scope>
    <source>
        <strain evidence="2 3">JCM 4395</strain>
    </source>
</reference>
<dbReference type="EMBL" id="BAAASG010000017">
    <property type="protein sequence ID" value="GAA2511558.1"/>
    <property type="molecule type" value="Genomic_DNA"/>
</dbReference>
<dbReference type="Proteomes" id="UP001501777">
    <property type="component" value="Unassembled WGS sequence"/>
</dbReference>
<protein>
    <submittedName>
        <fullName evidence="2">Uncharacterized protein</fullName>
    </submittedName>
</protein>
<gene>
    <name evidence="2" type="ORF">GCM10010276_68280</name>
</gene>